<comment type="caution">
    <text evidence="12">The sequence shown here is derived from an EMBL/GenBank/DDBJ whole genome shotgun (WGS) entry which is preliminary data.</text>
</comment>
<keyword evidence="3" id="KW-0444">Lipid biosynthesis</keyword>
<evidence type="ECO:0000256" key="10">
    <source>
        <dbReference type="ARBA" id="ARBA00023160"/>
    </source>
</evidence>
<evidence type="ECO:0000313" key="12">
    <source>
        <dbReference type="EMBL" id="KAH9361238.1"/>
    </source>
</evidence>
<proteinExistence type="inferred from homology"/>
<evidence type="ECO:0008006" key="14">
    <source>
        <dbReference type="Google" id="ProtNLM"/>
    </source>
</evidence>
<dbReference type="AlphaFoldDB" id="A0A9J6F762"/>
<dbReference type="OrthoDB" id="9988030at2759"/>
<evidence type="ECO:0000256" key="7">
    <source>
        <dbReference type="ARBA" id="ARBA00023002"/>
    </source>
</evidence>
<dbReference type="GO" id="GO:0005789">
    <property type="term" value="C:endoplasmic reticulum membrane"/>
    <property type="evidence" value="ECO:0007669"/>
    <property type="project" value="TreeGrafter"/>
</dbReference>
<keyword evidence="5" id="KW-0276">Fatty acid metabolism</keyword>
<keyword evidence="10" id="KW-0275">Fatty acid biosynthesis</keyword>
<evidence type="ECO:0000256" key="3">
    <source>
        <dbReference type="ARBA" id="ARBA00022516"/>
    </source>
</evidence>
<evidence type="ECO:0000256" key="2">
    <source>
        <dbReference type="ARBA" id="ARBA00009295"/>
    </source>
</evidence>
<keyword evidence="7" id="KW-0560">Oxidoreductase</keyword>
<keyword evidence="6 11" id="KW-1133">Transmembrane helix</keyword>
<protein>
    <recommendedName>
        <fullName evidence="14">Fatty acid desaturase domain-containing protein</fullName>
    </recommendedName>
</protein>
<comment type="subcellular location">
    <subcellularLocation>
        <location evidence="1">Membrane</location>
        <topology evidence="1">Multi-pass membrane protein</topology>
    </subcellularLocation>
</comment>
<comment type="similarity">
    <text evidence="2">Belongs to the fatty acid desaturase type 1 family.</text>
</comment>
<sequence length="236" mass="26920">MDEKESPVTSTKGAMSTVTETVAEKLPALKPHKMEIVWRNVILMGSLHLTSVYGLYLVFVVLQWKTVLAVIESHWDDETRAPQTKELIGRAPLAAYMFYTMSIIGVTAGSHRLWAHRSYKAKTPYRIMVMLFQTLAFQVGSAPSEGHGKYEVVLFVCCCLQNDIYEWARDHRVHHKYSETSADPHDATRGFFFSHVGWLLVRKHPDVRIKGQGIDLSDLMADPVVRFQRRFVLGAR</sequence>
<keyword evidence="9 11" id="KW-0472">Membrane</keyword>
<reference evidence="12 13" key="1">
    <citation type="journal article" date="2020" name="Cell">
        <title>Large-Scale Comparative Analyses of Tick Genomes Elucidate Their Genetic Diversity and Vector Capacities.</title>
        <authorList>
            <consortium name="Tick Genome and Microbiome Consortium (TIGMIC)"/>
            <person name="Jia N."/>
            <person name="Wang J."/>
            <person name="Shi W."/>
            <person name="Du L."/>
            <person name="Sun Y."/>
            <person name="Zhan W."/>
            <person name="Jiang J.F."/>
            <person name="Wang Q."/>
            <person name="Zhang B."/>
            <person name="Ji P."/>
            <person name="Bell-Sakyi L."/>
            <person name="Cui X.M."/>
            <person name="Yuan T.T."/>
            <person name="Jiang B.G."/>
            <person name="Yang W.F."/>
            <person name="Lam T.T."/>
            <person name="Chang Q.C."/>
            <person name="Ding S.J."/>
            <person name="Wang X.J."/>
            <person name="Zhu J.G."/>
            <person name="Ruan X.D."/>
            <person name="Zhao L."/>
            <person name="Wei J.T."/>
            <person name="Ye R.Z."/>
            <person name="Que T.C."/>
            <person name="Du C.H."/>
            <person name="Zhou Y.H."/>
            <person name="Cheng J.X."/>
            <person name="Dai P.F."/>
            <person name="Guo W.B."/>
            <person name="Han X.H."/>
            <person name="Huang E.J."/>
            <person name="Li L.F."/>
            <person name="Wei W."/>
            <person name="Gao Y.C."/>
            <person name="Liu J.Z."/>
            <person name="Shao H.Z."/>
            <person name="Wang X."/>
            <person name="Wang C.C."/>
            <person name="Yang T.C."/>
            <person name="Huo Q.B."/>
            <person name="Li W."/>
            <person name="Chen H.Y."/>
            <person name="Chen S.E."/>
            <person name="Zhou L.G."/>
            <person name="Ni X.B."/>
            <person name="Tian J.H."/>
            <person name="Sheng Y."/>
            <person name="Liu T."/>
            <person name="Pan Y.S."/>
            <person name="Xia L.Y."/>
            <person name="Li J."/>
            <person name="Zhao F."/>
            <person name="Cao W.C."/>
        </authorList>
    </citation>
    <scope>NUCLEOTIDE SEQUENCE [LARGE SCALE GENOMIC DNA]</scope>
    <source>
        <strain evidence="12">HaeL-2018</strain>
    </source>
</reference>
<evidence type="ECO:0000256" key="5">
    <source>
        <dbReference type="ARBA" id="ARBA00022832"/>
    </source>
</evidence>
<evidence type="ECO:0000256" key="11">
    <source>
        <dbReference type="SAM" id="Phobius"/>
    </source>
</evidence>
<evidence type="ECO:0000256" key="4">
    <source>
        <dbReference type="ARBA" id="ARBA00022692"/>
    </source>
</evidence>
<dbReference type="InterPro" id="IPR015876">
    <property type="entry name" value="Acyl-CoA_DS"/>
</dbReference>
<keyword evidence="13" id="KW-1185">Reference proteome</keyword>
<organism evidence="12 13">
    <name type="scientific">Haemaphysalis longicornis</name>
    <name type="common">Bush tick</name>
    <dbReference type="NCBI Taxonomy" id="44386"/>
    <lineage>
        <taxon>Eukaryota</taxon>
        <taxon>Metazoa</taxon>
        <taxon>Ecdysozoa</taxon>
        <taxon>Arthropoda</taxon>
        <taxon>Chelicerata</taxon>
        <taxon>Arachnida</taxon>
        <taxon>Acari</taxon>
        <taxon>Parasitiformes</taxon>
        <taxon>Ixodida</taxon>
        <taxon>Ixodoidea</taxon>
        <taxon>Ixodidae</taxon>
        <taxon>Haemaphysalinae</taxon>
        <taxon>Haemaphysalis</taxon>
    </lineage>
</organism>
<feature type="transmembrane region" description="Helical" evidence="11">
    <location>
        <begin position="41"/>
        <end position="64"/>
    </location>
</feature>
<dbReference type="Proteomes" id="UP000821853">
    <property type="component" value="Chromosome 1"/>
</dbReference>
<dbReference type="PANTHER" id="PTHR11351:SF31">
    <property type="entry name" value="DESATURASE 1, ISOFORM A-RELATED"/>
    <property type="match status" value="1"/>
</dbReference>
<name>A0A9J6F762_HAELO</name>
<dbReference type="CDD" id="cd03505">
    <property type="entry name" value="Delta9-FADS-like"/>
    <property type="match status" value="1"/>
</dbReference>
<dbReference type="GO" id="GO:0006636">
    <property type="term" value="P:unsaturated fatty acid biosynthetic process"/>
    <property type="evidence" value="ECO:0007669"/>
    <property type="project" value="TreeGrafter"/>
</dbReference>
<dbReference type="VEuPathDB" id="VectorBase:HLOH_053065"/>
<dbReference type="PANTHER" id="PTHR11351">
    <property type="entry name" value="ACYL-COA DESATURASE"/>
    <property type="match status" value="1"/>
</dbReference>
<gene>
    <name evidence="12" type="ORF">HPB48_006800</name>
</gene>
<dbReference type="EMBL" id="JABSTR010000001">
    <property type="protein sequence ID" value="KAH9361238.1"/>
    <property type="molecule type" value="Genomic_DNA"/>
</dbReference>
<dbReference type="GO" id="GO:0005506">
    <property type="term" value="F:iron ion binding"/>
    <property type="evidence" value="ECO:0007669"/>
    <property type="project" value="TreeGrafter"/>
</dbReference>
<evidence type="ECO:0000256" key="8">
    <source>
        <dbReference type="ARBA" id="ARBA00023098"/>
    </source>
</evidence>
<dbReference type="GO" id="GO:0004768">
    <property type="term" value="F:stearoyl-CoA 9-desaturase activity"/>
    <property type="evidence" value="ECO:0007669"/>
    <property type="project" value="TreeGrafter"/>
</dbReference>
<evidence type="ECO:0000256" key="9">
    <source>
        <dbReference type="ARBA" id="ARBA00023136"/>
    </source>
</evidence>
<evidence type="ECO:0000256" key="1">
    <source>
        <dbReference type="ARBA" id="ARBA00004141"/>
    </source>
</evidence>
<accession>A0A9J6F762</accession>
<keyword evidence="4 11" id="KW-0812">Transmembrane</keyword>
<evidence type="ECO:0000313" key="13">
    <source>
        <dbReference type="Proteomes" id="UP000821853"/>
    </source>
</evidence>
<evidence type="ECO:0000256" key="6">
    <source>
        <dbReference type="ARBA" id="ARBA00022989"/>
    </source>
</evidence>
<feature type="transmembrane region" description="Helical" evidence="11">
    <location>
        <begin position="93"/>
        <end position="114"/>
    </location>
</feature>
<keyword evidence="8" id="KW-0443">Lipid metabolism</keyword>